<sequence length="450" mass="46451">MAGKEAAAAPAAMSGADFPSLGEAIRVWARIGCLSFGGPAGQIALLHREVVEERRWVSDARFLHALNFCTLLPGPEATQLATYLGWLMHGVAGGVAAGLLFILPGALVMLALSILYATLGQVPLVAALFFGLKCAVLVLVLEALLRVAKRALHGTLPWTLAGAAFLALYAFQLPFPVVVLAAALLGYAVPRGLAGGGHGAAADGPPALLDALQAAEPGRMTRLGGAARRAGLAALALWVWPVALLMDHAPWGDIAWFFSKMAVVTFGGAYAVLAYVAQEAVEHYRWLTADQMLAGLGLAETTPGPLILVLQFVGYLAGHAAGGVAGGVAGAALTLWVTFLPCFAFIFLGAPFVERLHDAPKLKGALAGVTAAVVGVIGNLALWFGLRVLFAEVVRLPFGPLALDVPVPASLDPLAAMLAVLAALCLFRLKLGVVKTLGVVAVAGLVRLAL</sequence>
<accession>A0ABT1D5U1</accession>
<feature type="transmembrane region" description="Helical" evidence="7">
    <location>
        <begin position="257"/>
        <end position="277"/>
    </location>
</feature>
<keyword evidence="9" id="KW-1185">Reference proteome</keyword>
<dbReference type="EMBL" id="JAFIRR010000086">
    <property type="protein sequence ID" value="MCO6417305.1"/>
    <property type="molecule type" value="Genomic_DNA"/>
</dbReference>
<keyword evidence="4 7" id="KW-0812">Transmembrane</keyword>
<dbReference type="PIRSF" id="PIRSF004810">
    <property type="entry name" value="ChrA"/>
    <property type="match status" value="1"/>
</dbReference>
<dbReference type="PANTHER" id="PTHR33567:SF3">
    <property type="entry name" value="CHROMATE ION TRANSPORTER (EUROFUNG)"/>
    <property type="match status" value="1"/>
</dbReference>
<feature type="transmembrane region" description="Helical" evidence="7">
    <location>
        <begin position="91"/>
        <end position="116"/>
    </location>
</feature>
<protein>
    <submittedName>
        <fullName evidence="8">Chromate efflux transporter</fullName>
    </submittedName>
</protein>
<feature type="transmembrane region" description="Helical" evidence="7">
    <location>
        <begin position="166"/>
        <end position="189"/>
    </location>
</feature>
<evidence type="ECO:0000256" key="6">
    <source>
        <dbReference type="ARBA" id="ARBA00023136"/>
    </source>
</evidence>
<proteinExistence type="inferred from homology"/>
<dbReference type="InterPro" id="IPR003370">
    <property type="entry name" value="Chromate_transpt"/>
</dbReference>
<comment type="similarity">
    <text evidence="2">Belongs to the chromate ion transporter (CHR) (TC 2.A.51) family.</text>
</comment>
<dbReference type="RefSeq" id="WP_252953936.1">
    <property type="nucleotide sequence ID" value="NZ_JAFIRR010000086.1"/>
</dbReference>
<evidence type="ECO:0000256" key="3">
    <source>
        <dbReference type="ARBA" id="ARBA00022475"/>
    </source>
</evidence>
<feature type="transmembrane region" description="Helical" evidence="7">
    <location>
        <begin position="365"/>
        <end position="386"/>
    </location>
</feature>
<comment type="subcellular location">
    <subcellularLocation>
        <location evidence="1">Cell membrane</location>
        <topology evidence="1">Multi-pass membrane protein</topology>
    </subcellularLocation>
</comment>
<keyword evidence="3" id="KW-1003">Cell membrane</keyword>
<organism evidence="8 9">
    <name type="scientific">Siccirubricoccus soli</name>
    <dbReference type="NCBI Taxonomy" id="2899147"/>
    <lineage>
        <taxon>Bacteria</taxon>
        <taxon>Pseudomonadati</taxon>
        <taxon>Pseudomonadota</taxon>
        <taxon>Alphaproteobacteria</taxon>
        <taxon>Acetobacterales</taxon>
        <taxon>Roseomonadaceae</taxon>
        <taxon>Siccirubricoccus</taxon>
    </lineage>
</organism>
<dbReference type="NCBIfam" id="TIGR00937">
    <property type="entry name" value="2A51"/>
    <property type="match status" value="1"/>
</dbReference>
<evidence type="ECO:0000256" key="1">
    <source>
        <dbReference type="ARBA" id="ARBA00004651"/>
    </source>
</evidence>
<keyword evidence="5 7" id="KW-1133">Transmembrane helix</keyword>
<evidence type="ECO:0000256" key="7">
    <source>
        <dbReference type="SAM" id="Phobius"/>
    </source>
</evidence>
<feature type="transmembrane region" description="Helical" evidence="7">
    <location>
        <begin position="122"/>
        <end position="145"/>
    </location>
</feature>
<feature type="transmembrane region" description="Helical" evidence="7">
    <location>
        <begin position="333"/>
        <end position="353"/>
    </location>
</feature>
<gene>
    <name evidence="8" type="primary">chrA</name>
    <name evidence="8" type="ORF">JYK14_14180</name>
</gene>
<dbReference type="InterPro" id="IPR014047">
    <property type="entry name" value="Chr_Tranpt_l_chain"/>
</dbReference>
<evidence type="ECO:0000256" key="4">
    <source>
        <dbReference type="ARBA" id="ARBA00022692"/>
    </source>
</evidence>
<evidence type="ECO:0000313" key="8">
    <source>
        <dbReference type="EMBL" id="MCO6417305.1"/>
    </source>
</evidence>
<dbReference type="PANTHER" id="PTHR33567">
    <property type="entry name" value="CHROMATE ION TRANSPORTER (EUROFUNG)"/>
    <property type="match status" value="1"/>
</dbReference>
<comment type="caution">
    <text evidence="8">The sequence shown here is derived from an EMBL/GenBank/DDBJ whole genome shotgun (WGS) entry which is preliminary data.</text>
</comment>
<reference evidence="8 9" key="1">
    <citation type="submission" date="2021-12" db="EMBL/GenBank/DDBJ databases">
        <title>Siccirubricoccus leaddurans sp. nov., a high concentration Zn2+ tolerance bacterium.</title>
        <authorList>
            <person name="Cao Y."/>
        </authorList>
    </citation>
    <scope>NUCLEOTIDE SEQUENCE [LARGE SCALE GENOMIC DNA]</scope>
    <source>
        <strain evidence="8 9">KC 17139</strain>
    </source>
</reference>
<evidence type="ECO:0000256" key="2">
    <source>
        <dbReference type="ARBA" id="ARBA00005262"/>
    </source>
</evidence>
<dbReference type="Pfam" id="PF02417">
    <property type="entry name" value="Chromate_transp"/>
    <property type="match status" value="2"/>
</dbReference>
<keyword evidence="6 7" id="KW-0472">Membrane</keyword>
<feature type="transmembrane region" description="Helical" evidence="7">
    <location>
        <begin position="406"/>
        <end position="427"/>
    </location>
</feature>
<evidence type="ECO:0000256" key="5">
    <source>
        <dbReference type="ARBA" id="ARBA00022989"/>
    </source>
</evidence>
<name>A0ABT1D5U1_9PROT</name>
<evidence type="ECO:0000313" key="9">
    <source>
        <dbReference type="Proteomes" id="UP001523392"/>
    </source>
</evidence>
<dbReference type="Proteomes" id="UP001523392">
    <property type="component" value="Unassembled WGS sequence"/>
</dbReference>